<reference evidence="6 7" key="1">
    <citation type="submission" date="2017-02" db="EMBL/GenBank/DDBJ databases">
        <title>The new phylogeny of genus Mycobacterium.</title>
        <authorList>
            <person name="Tortoli E."/>
            <person name="Trovato A."/>
            <person name="Cirillo D.M."/>
        </authorList>
    </citation>
    <scope>NUCLEOTIDE SEQUENCE [LARGE SCALE GENOMIC DNA]</scope>
    <source>
        <strain evidence="6 7">RW6</strain>
    </source>
</reference>
<keyword evidence="3" id="KW-0804">Transcription</keyword>
<evidence type="ECO:0000313" key="7">
    <source>
        <dbReference type="Proteomes" id="UP000192448"/>
    </source>
</evidence>
<gene>
    <name evidence="6" type="ORF">BST13_32380</name>
</gene>
<dbReference type="InterPro" id="IPR051081">
    <property type="entry name" value="HTH_MetalResp_TranReg"/>
</dbReference>
<feature type="region of interest" description="Disordered" evidence="4">
    <location>
        <begin position="105"/>
        <end position="128"/>
    </location>
</feature>
<dbReference type="PANTHER" id="PTHR33154">
    <property type="entry name" value="TRANSCRIPTIONAL REGULATOR, ARSR FAMILY"/>
    <property type="match status" value="1"/>
</dbReference>
<dbReference type="InterPro" id="IPR011991">
    <property type="entry name" value="ArsR-like_HTH"/>
</dbReference>
<dbReference type="Proteomes" id="UP000192448">
    <property type="component" value="Unassembled WGS sequence"/>
</dbReference>
<dbReference type="GO" id="GO:0003677">
    <property type="term" value="F:DNA binding"/>
    <property type="evidence" value="ECO:0007669"/>
    <property type="project" value="UniProtKB-KW"/>
</dbReference>
<comment type="caution">
    <text evidence="6">The sequence shown here is derived from an EMBL/GenBank/DDBJ whole genome shotgun (WGS) entry which is preliminary data.</text>
</comment>
<keyword evidence="2" id="KW-0238">DNA-binding</keyword>
<dbReference type="GO" id="GO:0003700">
    <property type="term" value="F:DNA-binding transcription factor activity"/>
    <property type="evidence" value="ECO:0007669"/>
    <property type="project" value="InterPro"/>
</dbReference>
<evidence type="ECO:0000256" key="2">
    <source>
        <dbReference type="ARBA" id="ARBA00023125"/>
    </source>
</evidence>
<dbReference type="STRING" id="1927124.BST13_32380"/>
<dbReference type="PROSITE" id="PS50987">
    <property type="entry name" value="HTH_ARSR_2"/>
    <property type="match status" value="1"/>
</dbReference>
<protein>
    <recommendedName>
        <fullName evidence="5">HTH arsR-type domain-containing protein</fullName>
    </recommendedName>
</protein>
<evidence type="ECO:0000313" key="6">
    <source>
        <dbReference type="EMBL" id="ORA26021.1"/>
    </source>
</evidence>
<dbReference type="SMART" id="SM00418">
    <property type="entry name" value="HTH_ARSR"/>
    <property type="match status" value="1"/>
</dbReference>
<proteinExistence type="predicted"/>
<evidence type="ECO:0000256" key="3">
    <source>
        <dbReference type="ARBA" id="ARBA00023163"/>
    </source>
</evidence>
<dbReference type="InterPro" id="IPR036388">
    <property type="entry name" value="WH-like_DNA-bd_sf"/>
</dbReference>
<dbReference type="PRINTS" id="PR00778">
    <property type="entry name" value="HTHARSR"/>
</dbReference>
<dbReference type="AlphaFoldDB" id="A0A1X0A7G6"/>
<dbReference type="Gene3D" id="1.10.10.10">
    <property type="entry name" value="Winged helix-like DNA-binding domain superfamily/Winged helix DNA-binding domain"/>
    <property type="match status" value="1"/>
</dbReference>
<dbReference type="PANTHER" id="PTHR33154:SF33">
    <property type="entry name" value="TRANSCRIPTIONAL REPRESSOR SDPR"/>
    <property type="match status" value="1"/>
</dbReference>
<feature type="domain" description="HTH arsR-type" evidence="5">
    <location>
        <begin position="1"/>
        <end position="92"/>
    </location>
</feature>
<evidence type="ECO:0000259" key="5">
    <source>
        <dbReference type="PROSITE" id="PS50987"/>
    </source>
</evidence>
<dbReference type="SUPFAM" id="SSF46785">
    <property type="entry name" value="Winged helix' DNA-binding domain"/>
    <property type="match status" value="1"/>
</dbReference>
<dbReference type="RefSeq" id="WP_083169456.1">
    <property type="nucleotide sequence ID" value="NZ_MVHF01000051.1"/>
</dbReference>
<sequence length="128" mass="14074">MSVFPAIADPVRRRILLLLRGRPLPAGEVAAQFGISRPAVSRHLRVLREAGLVEVDADSSDGRERTYRLRLEALGEVDSWLRELRGPARAAELLAGAALDTEVRRARREREHAASGGSVDRTERKGTA</sequence>
<evidence type="ECO:0000256" key="4">
    <source>
        <dbReference type="SAM" id="MobiDB-lite"/>
    </source>
</evidence>
<dbReference type="NCBIfam" id="NF033788">
    <property type="entry name" value="HTH_metalloreg"/>
    <property type="match status" value="1"/>
</dbReference>
<dbReference type="InterPro" id="IPR036390">
    <property type="entry name" value="WH_DNA-bd_sf"/>
</dbReference>
<evidence type="ECO:0000256" key="1">
    <source>
        <dbReference type="ARBA" id="ARBA00023015"/>
    </source>
</evidence>
<dbReference type="EMBL" id="MVHF01000051">
    <property type="protein sequence ID" value="ORA26021.1"/>
    <property type="molecule type" value="Genomic_DNA"/>
</dbReference>
<organism evidence="6 7">
    <name type="scientific">Mycobacterium aquaticum</name>
    <dbReference type="NCBI Taxonomy" id="1927124"/>
    <lineage>
        <taxon>Bacteria</taxon>
        <taxon>Bacillati</taxon>
        <taxon>Actinomycetota</taxon>
        <taxon>Actinomycetes</taxon>
        <taxon>Mycobacteriales</taxon>
        <taxon>Mycobacteriaceae</taxon>
        <taxon>Mycobacterium</taxon>
    </lineage>
</organism>
<keyword evidence="1" id="KW-0805">Transcription regulation</keyword>
<accession>A0A1X0A7G6</accession>
<keyword evidence="7" id="KW-1185">Reference proteome</keyword>
<dbReference type="OrthoDB" id="9806976at2"/>
<name>A0A1X0A7G6_9MYCO</name>
<dbReference type="InterPro" id="IPR001845">
    <property type="entry name" value="HTH_ArsR_DNA-bd_dom"/>
</dbReference>
<dbReference type="CDD" id="cd00090">
    <property type="entry name" value="HTH_ARSR"/>
    <property type="match status" value="1"/>
</dbReference>
<dbReference type="Pfam" id="PF12840">
    <property type="entry name" value="HTH_20"/>
    <property type="match status" value="1"/>
</dbReference>